<sequence>MRRHFWSEIDKFVTGRGLEPALLLRGLPIVGGAGGGVSCWCSSQRDQALLVYSGTPAGGFSLGLVLGGLPAVPLIPATPEERPRDRRVDVLGALTFTAAIMLLVLGVERAAHADADWTVATIAAGLALVACSS</sequence>
<gene>
    <name evidence="2" type="ORF">AB0K40_12750</name>
</gene>
<keyword evidence="1" id="KW-0812">Transmembrane</keyword>
<evidence type="ECO:0000313" key="2">
    <source>
        <dbReference type="EMBL" id="MEV4286363.1"/>
    </source>
</evidence>
<feature type="transmembrane region" description="Helical" evidence="1">
    <location>
        <begin position="57"/>
        <end position="76"/>
    </location>
</feature>
<keyword evidence="1" id="KW-0472">Membrane</keyword>
<organism evidence="2 3">
    <name type="scientific">Nonomuraea bangladeshensis</name>
    <dbReference type="NCBI Taxonomy" id="404385"/>
    <lineage>
        <taxon>Bacteria</taxon>
        <taxon>Bacillati</taxon>
        <taxon>Actinomycetota</taxon>
        <taxon>Actinomycetes</taxon>
        <taxon>Streptosporangiales</taxon>
        <taxon>Streptosporangiaceae</taxon>
        <taxon>Nonomuraea</taxon>
    </lineage>
</organism>
<name>A0ABV3H1F9_9ACTN</name>
<protein>
    <submittedName>
        <fullName evidence="2">Uncharacterized protein</fullName>
    </submittedName>
</protein>
<reference evidence="2 3" key="1">
    <citation type="submission" date="2024-06" db="EMBL/GenBank/DDBJ databases">
        <title>The Natural Products Discovery Center: Release of the First 8490 Sequenced Strains for Exploring Actinobacteria Biosynthetic Diversity.</title>
        <authorList>
            <person name="Kalkreuter E."/>
            <person name="Kautsar S.A."/>
            <person name="Yang D."/>
            <person name="Bader C.D."/>
            <person name="Teijaro C.N."/>
            <person name="Fluegel L."/>
            <person name="Davis C.M."/>
            <person name="Simpson J.R."/>
            <person name="Lauterbach L."/>
            <person name="Steele A.D."/>
            <person name="Gui C."/>
            <person name="Meng S."/>
            <person name="Li G."/>
            <person name="Viehrig K."/>
            <person name="Ye F."/>
            <person name="Su P."/>
            <person name="Kiefer A.F."/>
            <person name="Nichols A."/>
            <person name="Cepeda A.J."/>
            <person name="Yan W."/>
            <person name="Fan B."/>
            <person name="Jiang Y."/>
            <person name="Adhikari A."/>
            <person name="Zheng C.-J."/>
            <person name="Schuster L."/>
            <person name="Cowan T.M."/>
            <person name="Smanski M.J."/>
            <person name="Chevrette M.G."/>
            <person name="De Carvalho L.P.S."/>
            <person name="Shen B."/>
        </authorList>
    </citation>
    <scope>NUCLEOTIDE SEQUENCE [LARGE SCALE GENOMIC DNA]</scope>
    <source>
        <strain evidence="2 3">NPDC049574</strain>
    </source>
</reference>
<dbReference type="RefSeq" id="WP_364448369.1">
    <property type="nucleotide sequence ID" value="NZ_JBFARM010000003.1"/>
</dbReference>
<dbReference type="Proteomes" id="UP001552427">
    <property type="component" value="Unassembled WGS sequence"/>
</dbReference>
<keyword evidence="1" id="KW-1133">Transmembrane helix</keyword>
<comment type="caution">
    <text evidence="2">The sequence shown here is derived from an EMBL/GenBank/DDBJ whole genome shotgun (WGS) entry which is preliminary data.</text>
</comment>
<accession>A0ABV3H1F9</accession>
<feature type="transmembrane region" description="Helical" evidence="1">
    <location>
        <begin position="88"/>
        <end position="107"/>
    </location>
</feature>
<evidence type="ECO:0000256" key="1">
    <source>
        <dbReference type="SAM" id="Phobius"/>
    </source>
</evidence>
<evidence type="ECO:0000313" key="3">
    <source>
        <dbReference type="Proteomes" id="UP001552427"/>
    </source>
</evidence>
<keyword evidence="3" id="KW-1185">Reference proteome</keyword>
<proteinExistence type="predicted"/>
<dbReference type="EMBL" id="JBFARM010000003">
    <property type="protein sequence ID" value="MEV4286363.1"/>
    <property type="molecule type" value="Genomic_DNA"/>
</dbReference>